<keyword evidence="3 12" id="KW-0004">4Fe-4S</keyword>
<reference evidence="14" key="1">
    <citation type="submission" date="2023-11" db="EMBL/GenBank/DDBJ databases">
        <title>Scrofimicrobium hongkongense sp. nov., isolated from a patient with peritonitis.</title>
        <authorList>
            <person name="Lao H.Y."/>
            <person name="Wong A.Y.P."/>
            <person name="Ng T.L."/>
            <person name="Wong R.Y.L."/>
            <person name="Yau M.C.Y."/>
            <person name="Lam J.Y.W."/>
            <person name="Siu G.K.H."/>
        </authorList>
    </citation>
    <scope>NUCLEOTIDE SEQUENCE</scope>
    <source>
        <strain evidence="14">R131</strain>
    </source>
</reference>
<keyword evidence="5 12" id="KW-0479">Metal-binding</keyword>
<dbReference type="GO" id="GO:0003677">
    <property type="term" value="F:DNA binding"/>
    <property type="evidence" value="ECO:0007669"/>
    <property type="project" value="UniProtKB-UniRule"/>
</dbReference>
<evidence type="ECO:0000256" key="3">
    <source>
        <dbReference type="ARBA" id="ARBA00022485"/>
    </source>
</evidence>
<dbReference type="HAMAP" id="MF_01479">
    <property type="entry name" value="WhiB"/>
    <property type="match status" value="1"/>
</dbReference>
<dbReference type="EMBL" id="CP138335">
    <property type="protein sequence ID" value="XBW07603.1"/>
    <property type="molecule type" value="Genomic_DNA"/>
</dbReference>
<evidence type="ECO:0000256" key="8">
    <source>
        <dbReference type="ARBA" id="ARBA00023015"/>
    </source>
</evidence>
<dbReference type="RefSeq" id="WP_350257808.1">
    <property type="nucleotide sequence ID" value="NZ_CP138335.1"/>
</dbReference>
<evidence type="ECO:0000256" key="11">
    <source>
        <dbReference type="ARBA" id="ARBA00023163"/>
    </source>
</evidence>
<dbReference type="GO" id="GO:0045454">
    <property type="term" value="P:cell redox homeostasis"/>
    <property type="evidence" value="ECO:0007669"/>
    <property type="project" value="TreeGrafter"/>
</dbReference>
<evidence type="ECO:0000313" key="14">
    <source>
        <dbReference type="EMBL" id="XBW07603.1"/>
    </source>
</evidence>
<dbReference type="PANTHER" id="PTHR38839">
    <property type="entry name" value="TRANSCRIPTIONAL REGULATOR WHID-RELATED"/>
    <property type="match status" value="1"/>
</dbReference>
<feature type="domain" description="4Fe-4S Wbl-type" evidence="13">
    <location>
        <begin position="22"/>
        <end position="86"/>
    </location>
</feature>
<sequence>MKDLSRLPGPLMEKWDWQYDGVCRDLDTEMFFHPEGERGAARRRRAAAAKAICATCPVLEQCREHALSAREPYGIWGGMTEEERRIYLGRRAAS</sequence>
<proteinExistence type="inferred from homology"/>
<comment type="similarity">
    <text evidence="2 12">Belongs to the WhiB family.</text>
</comment>
<evidence type="ECO:0000256" key="2">
    <source>
        <dbReference type="ARBA" id="ARBA00006597"/>
    </source>
</evidence>
<comment type="PTM">
    <text evidence="12">The Fe-S cluster can be nitrosylated by nitric oxide (NO).</text>
</comment>
<keyword evidence="10 12" id="KW-1015">Disulfide bond</keyword>
<keyword evidence="6 12" id="KW-0408">Iron</keyword>
<dbReference type="AlphaFoldDB" id="A0AAU7V8D4"/>
<name>A0AAU7V8D4_9ACTO</name>
<accession>A0AAU7V8D4</accession>
<dbReference type="GO" id="GO:0047134">
    <property type="term" value="F:protein-disulfide reductase [NAD(P)H] activity"/>
    <property type="evidence" value="ECO:0007669"/>
    <property type="project" value="TreeGrafter"/>
</dbReference>
<dbReference type="GO" id="GO:0046872">
    <property type="term" value="F:metal ion binding"/>
    <property type="evidence" value="ECO:0007669"/>
    <property type="project" value="UniProtKB-KW"/>
</dbReference>
<dbReference type="KEGG" id="sapp:SAC06_08140"/>
<evidence type="ECO:0000256" key="4">
    <source>
        <dbReference type="ARBA" id="ARBA00022490"/>
    </source>
</evidence>
<keyword evidence="11 12" id="KW-0804">Transcription</keyword>
<dbReference type="PROSITE" id="PS51674">
    <property type="entry name" value="4FE4S_WBL"/>
    <property type="match status" value="1"/>
</dbReference>
<evidence type="ECO:0000256" key="7">
    <source>
        <dbReference type="ARBA" id="ARBA00023014"/>
    </source>
</evidence>
<dbReference type="InterPro" id="IPR003482">
    <property type="entry name" value="Whib"/>
</dbReference>
<comment type="subcellular location">
    <subcellularLocation>
        <location evidence="1 12">Cytoplasm</location>
    </subcellularLocation>
</comment>
<gene>
    <name evidence="12" type="primary">whiB</name>
    <name evidence="14" type="ORF">SAC06_08140</name>
</gene>
<feature type="binding site" evidence="12">
    <location>
        <position position="56"/>
    </location>
    <ligand>
        <name>[4Fe-4S] cluster</name>
        <dbReference type="ChEBI" id="CHEBI:49883"/>
    </ligand>
</feature>
<dbReference type="GO" id="GO:0005737">
    <property type="term" value="C:cytoplasm"/>
    <property type="evidence" value="ECO:0007669"/>
    <property type="project" value="UniProtKB-SubCell"/>
</dbReference>
<evidence type="ECO:0000256" key="10">
    <source>
        <dbReference type="ARBA" id="ARBA00023157"/>
    </source>
</evidence>
<protein>
    <recommendedName>
        <fullName evidence="12">Transcriptional regulator WhiB</fullName>
    </recommendedName>
</protein>
<dbReference type="Pfam" id="PF02467">
    <property type="entry name" value="Whib"/>
    <property type="match status" value="1"/>
</dbReference>
<dbReference type="GO" id="GO:0035731">
    <property type="term" value="F:dinitrosyl-iron complex binding"/>
    <property type="evidence" value="ECO:0007669"/>
    <property type="project" value="UniProtKB-UniRule"/>
</dbReference>
<feature type="binding site" evidence="12">
    <location>
        <position position="62"/>
    </location>
    <ligand>
        <name>[4Fe-4S] cluster</name>
        <dbReference type="ChEBI" id="CHEBI:49883"/>
    </ligand>
</feature>
<feature type="binding site" evidence="12">
    <location>
        <position position="53"/>
    </location>
    <ligand>
        <name>[4Fe-4S] cluster</name>
        <dbReference type="ChEBI" id="CHEBI:49883"/>
    </ligand>
</feature>
<comment type="function">
    <text evidence="12">Acts as a transcriptional regulator. Probably redox-responsive. The apo- but not holo-form probably binds DNA.</text>
</comment>
<comment type="cofactor">
    <cofactor evidence="12">
        <name>[4Fe-4S] cluster</name>
        <dbReference type="ChEBI" id="CHEBI:49883"/>
    </cofactor>
    <text evidence="12">Binds 1 [4Fe-4S] cluster per subunit. Following nitrosylation of the [4Fe-4S] cluster binds 1 [4Fe-8(NO)] cluster per subunit.</text>
</comment>
<keyword evidence="8 12" id="KW-0805">Transcription regulation</keyword>
<evidence type="ECO:0000256" key="6">
    <source>
        <dbReference type="ARBA" id="ARBA00023004"/>
    </source>
</evidence>
<evidence type="ECO:0000256" key="1">
    <source>
        <dbReference type="ARBA" id="ARBA00004496"/>
    </source>
</evidence>
<dbReference type="InterPro" id="IPR034768">
    <property type="entry name" value="4FE4S_WBL"/>
</dbReference>
<organism evidence="14">
    <name type="scientific">Scrofimicrobium appendicitidis</name>
    <dbReference type="NCBI Taxonomy" id="3079930"/>
    <lineage>
        <taxon>Bacteria</taxon>
        <taxon>Bacillati</taxon>
        <taxon>Actinomycetota</taxon>
        <taxon>Actinomycetes</taxon>
        <taxon>Actinomycetales</taxon>
        <taxon>Actinomycetaceae</taxon>
        <taxon>Scrofimicrobium</taxon>
    </lineage>
</organism>
<comment type="PTM">
    <text evidence="12">Upon Fe-S cluster removal intramolecular disulfide bonds are formed.</text>
</comment>
<evidence type="ECO:0000259" key="13">
    <source>
        <dbReference type="PROSITE" id="PS51674"/>
    </source>
</evidence>
<evidence type="ECO:0000256" key="5">
    <source>
        <dbReference type="ARBA" id="ARBA00022723"/>
    </source>
</evidence>
<dbReference type="GO" id="GO:0051539">
    <property type="term" value="F:4 iron, 4 sulfur cluster binding"/>
    <property type="evidence" value="ECO:0007669"/>
    <property type="project" value="UniProtKB-UniRule"/>
</dbReference>
<feature type="binding site" evidence="12">
    <location>
        <position position="23"/>
    </location>
    <ligand>
        <name>[4Fe-4S] cluster</name>
        <dbReference type="ChEBI" id="CHEBI:49883"/>
    </ligand>
</feature>
<keyword evidence="7 12" id="KW-0411">Iron-sulfur</keyword>
<evidence type="ECO:0000256" key="9">
    <source>
        <dbReference type="ARBA" id="ARBA00023125"/>
    </source>
</evidence>
<keyword evidence="9 12" id="KW-0238">DNA-binding</keyword>
<keyword evidence="4 12" id="KW-0963">Cytoplasm</keyword>
<evidence type="ECO:0000256" key="12">
    <source>
        <dbReference type="HAMAP-Rule" id="MF_01479"/>
    </source>
</evidence>
<dbReference type="GO" id="GO:0045892">
    <property type="term" value="P:negative regulation of DNA-templated transcription"/>
    <property type="evidence" value="ECO:0007669"/>
    <property type="project" value="TreeGrafter"/>
</dbReference>
<dbReference type="PANTHER" id="PTHR38839:SF5">
    <property type="entry name" value="TRANSCRIPTIONAL REGULATOR WHID"/>
    <property type="match status" value="1"/>
</dbReference>